<reference evidence="3" key="1">
    <citation type="submission" date="2017-08" db="EMBL/GenBank/DDBJ databases">
        <title>A dynamic microbial community with high functional redundancy inhabits the cold, oxic subseafloor aquifer.</title>
        <authorList>
            <person name="Tully B.J."/>
            <person name="Wheat C.G."/>
            <person name="Glazer B.T."/>
            <person name="Huber J.A."/>
        </authorList>
    </citation>
    <scope>NUCLEOTIDE SEQUENCE [LARGE SCALE GENOMIC DNA]</scope>
</reference>
<dbReference type="GO" id="GO:0003677">
    <property type="term" value="F:DNA binding"/>
    <property type="evidence" value="ECO:0007669"/>
    <property type="project" value="InterPro"/>
</dbReference>
<comment type="caution">
    <text evidence="2">The sequence shown here is derived from an EMBL/GenBank/DDBJ whole genome shotgun (WGS) entry which is preliminary data.</text>
</comment>
<evidence type="ECO:0000313" key="2">
    <source>
        <dbReference type="EMBL" id="PCJ22617.1"/>
    </source>
</evidence>
<gene>
    <name evidence="2" type="ORF">COA96_13830</name>
</gene>
<dbReference type="PROSITE" id="PS50943">
    <property type="entry name" value="HTH_CROC1"/>
    <property type="match status" value="1"/>
</dbReference>
<organism evidence="2 3">
    <name type="scientific">SAR86 cluster bacterium</name>
    <dbReference type="NCBI Taxonomy" id="2030880"/>
    <lineage>
        <taxon>Bacteria</taxon>
        <taxon>Pseudomonadati</taxon>
        <taxon>Pseudomonadota</taxon>
        <taxon>Gammaproteobacteria</taxon>
        <taxon>SAR86 cluster</taxon>
    </lineage>
</organism>
<dbReference type="Proteomes" id="UP000218327">
    <property type="component" value="Unassembled WGS sequence"/>
</dbReference>
<dbReference type="AlphaFoldDB" id="A0A2A5ATJ5"/>
<feature type="domain" description="HTH cro/C1-type" evidence="1">
    <location>
        <begin position="36"/>
        <end position="94"/>
    </location>
</feature>
<evidence type="ECO:0000259" key="1">
    <source>
        <dbReference type="PROSITE" id="PS50943"/>
    </source>
</evidence>
<protein>
    <submittedName>
        <fullName evidence="2">Transcriptional regulator</fullName>
    </submittedName>
</protein>
<dbReference type="Gene3D" id="1.10.260.40">
    <property type="entry name" value="lambda repressor-like DNA-binding domains"/>
    <property type="match status" value="1"/>
</dbReference>
<dbReference type="InterPro" id="IPR001387">
    <property type="entry name" value="Cro/C1-type_HTH"/>
</dbReference>
<dbReference type="Pfam" id="PF01381">
    <property type="entry name" value="HTH_3"/>
    <property type="match status" value="1"/>
</dbReference>
<accession>A0A2A5ATJ5</accession>
<name>A0A2A5ATJ5_9GAMM</name>
<dbReference type="InterPro" id="IPR010982">
    <property type="entry name" value="Lambda_DNA-bd_dom_sf"/>
</dbReference>
<dbReference type="EMBL" id="NVVJ01000055">
    <property type="protein sequence ID" value="PCJ22617.1"/>
    <property type="molecule type" value="Genomic_DNA"/>
</dbReference>
<proteinExistence type="predicted"/>
<dbReference type="SUPFAM" id="SSF47413">
    <property type="entry name" value="lambda repressor-like DNA-binding domains"/>
    <property type="match status" value="1"/>
</dbReference>
<evidence type="ECO:0000313" key="3">
    <source>
        <dbReference type="Proteomes" id="UP000218327"/>
    </source>
</evidence>
<sequence>MSRPTLKSFKKEAFKRKGVKEQYEALTPAYEVRKKLIASRQEAGFTQEQVAKKLHTNKSNISRLESVESKISPKLSTLIAYAEAIGYQLQIDFVPKQES</sequence>
<dbReference type="CDD" id="cd00093">
    <property type="entry name" value="HTH_XRE"/>
    <property type="match status" value="1"/>
</dbReference>
<dbReference type="SMART" id="SM00530">
    <property type="entry name" value="HTH_XRE"/>
    <property type="match status" value="1"/>
</dbReference>